<gene>
    <name evidence="4" type="ORF">BGW36DRAFT_291250</name>
</gene>
<feature type="compositionally biased region" description="Polar residues" evidence="2">
    <location>
        <begin position="273"/>
        <end position="282"/>
    </location>
</feature>
<dbReference type="RefSeq" id="XP_046074350.1">
    <property type="nucleotide sequence ID" value="XM_046210830.1"/>
</dbReference>
<dbReference type="Gene3D" id="3.30.160.60">
    <property type="entry name" value="Classic Zinc Finger"/>
    <property type="match status" value="2"/>
</dbReference>
<dbReference type="Proteomes" id="UP001201262">
    <property type="component" value="Unassembled WGS sequence"/>
</dbReference>
<reference evidence="4" key="1">
    <citation type="submission" date="2021-12" db="EMBL/GenBank/DDBJ databases">
        <title>Convergent genome expansion in fungi linked to evolution of root-endophyte symbiosis.</title>
        <authorList>
            <consortium name="DOE Joint Genome Institute"/>
            <person name="Ke Y.-H."/>
            <person name="Bonito G."/>
            <person name="Liao H.-L."/>
            <person name="Looney B."/>
            <person name="Rojas-Flechas A."/>
            <person name="Nash J."/>
            <person name="Hameed K."/>
            <person name="Schadt C."/>
            <person name="Martin F."/>
            <person name="Crous P.W."/>
            <person name="Miettinen O."/>
            <person name="Magnuson J.K."/>
            <person name="Labbe J."/>
            <person name="Jacobson D."/>
            <person name="Doktycz M.J."/>
            <person name="Veneault-Fourrey C."/>
            <person name="Kuo A."/>
            <person name="Mondo S."/>
            <person name="Calhoun S."/>
            <person name="Riley R."/>
            <person name="Ohm R."/>
            <person name="LaButti K."/>
            <person name="Andreopoulos B."/>
            <person name="Pangilinan J."/>
            <person name="Nolan M."/>
            <person name="Tritt A."/>
            <person name="Clum A."/>
            <person name="Lipzen A."/>
            <person name="Daum C."/>
            <person name="Barry K."/>
            <person name="Grigoriev I.V."/>
            <person name="Vilgalys R."/>
        </authorList>
    </citation>
    <scope>NUCLEOTIDE SEQUENCE</scope>
    <source>
        <strain evidence="4">PMI_201</strain>
    </source>
</reference>
<keyword evidence="1" id="KW-0863">Zinc-finger</keyword>
<feature type="region of interest" description="Disordered" evidence="2">
    <location>
        <begin position="316"/>
        <end position="340"/>
    </location>
</feature>
<evidence type="ECO:0000313" key="5">
    <source>
        <dbReference type="Proteomes" id="UP001201262"/>
    </source>
</evidence>
<evidence type="ECO:0000256" key="1">
    <source>
        <dbReference type="PROSITE-ProRule" id="PRU00042"/>
    </source>
</evidence>
<dbReference type="GO" id="GO:0008270">
    <property type="term" value="F:zinc ion binding"/>
    <property type="evidence" value="ECO:0007669"/>
    <property type="project" value="UniProtKB-KW"/>
</dbReference>
<dbReference type="InterPro" id="IPR036236">
    <property type="entry name" value="Znf_C2H2_sf"/>
</dbReference>
<dbReference type="PROSITE" id="PS50157">
    <property type="entry name" value="ZINC_FINGER_C2H2_2"/>
    <property type="match status" value="1"/>
</dbReference>
<dbReference type="PANTHER" id="PTHR46179">
    <property type="entry name" value="ZINC FINGER PROTEIN"/>
    <property type="match status" value="1"/>
</dbReference>
<protein>
    <recommendedName>
        <fullName evidence="3">C2H2-type domain-containing protein</fullName>
    </recommendedName>
</protein>
<feature type="domain" description="C2H2-type" evidence="3">
    <location>
        <begin position="353"/>
        <end position="383"/>
    </location>
</feature>
<feature type="compositionally biased region" description="Basic and acidic residues" evidence="2">
    <location>
        <begin position="444"/>
        <end position="454"/>
    </location>
</feature>
<feature type="region of interest" description="Disordered" evidence="2">
    <location>
        <begin position="87"/>
        <end position="119"/>
    </location>
</feature>
<dbReference type="InterPro" id="IPR051061">
    <property type="entry name" value="Zinc_finger_trans_reg"/>
</dbReference>
<accession>A0AAD4KVB7</accession>
<feature type="region of interest" description="Disordered" evidence="2">
    <location>
        <begin position="444"/>
        <end position="475"/>
    </location>
</feature>
<evidence type="ECO:0000259" key="3">
    <source>
        <dbReference type="PROSITE" id="PS50157"/>
    </source>
</evidence>
<organism evidence="4 5">
    <name type="scientific">Talaromyces proteolyticus</name>
    <dbReference type="NCBI Taxonomy" id="1131652"/>
    <lineage>
        <taxon>Eukaryota</taxon>
        <taxon>Fungi</taxon>
        <taxon>Dikarya</taxon>
        <taxon>Ascomycota</taxon>
        <taxon>Pezizomycotina</taxon>
        <taxon>Eurotiomycetes</taxon>
        <taxon>Eurotiomycetidae</taxon>
        <taxon>Eurotiales</taxon>
        <taxon>Trichocomaceae</taxon>
        <taxon>Talaromyces</taxon>
        <taxon>Talaromyces sect. Bacilispori</taxon>
    </lineage>
</organism>
<keyword evidence="1" id="KW-0479">Metal-binding</keyword>
<comment type="caution">
    <text evidence="4">The sequence shown here is derived from an EMBL/GenBank/DDBJ whole genome shotgun (WGS) entry which is preliminary data.</text>
</comment>
<evidence type="ECO:0000313" key="4">
    <source>
        <dbReference type="EMBL" id="KAH8700644.1"/>
    </source>
</evidence>
<dbReference type="SUPFAM" id="SSF57667">
    <property type="entry name" value="beta-beta-alpha zinc fingers"/>
    <property type="match status" value="1"/>
</dbReference>
<dbReference type="InterPro" id="IPR013087">
    <property type="entry name" value="Znf_C2H2_type"/>
</dbReference>
<dbReference type="GeneID" id="70241117"/>
<dbReference type="GO" id="GO:0006357">
    <property type="term" value="P:regulation of transcription by RNA polymerase II"/>
    <property type="evidence" value="ECO:0007669"/>
    <property type="project" value="TreeGrafter"/>
</dbReference>
<feature type="compositionally biased region" description="Acidic residues" evidence="2">
    <location>
        <begin position="1"/>
        <end position="10"/>
    </location>
</feature>
<dbReference type="SMART" id="SM00355">
    <property type="entry name" value="ZnF_C2H2"/>
    <property type="match status" value="3"/>
</dbReference>
<feature type="region of interest" description="Disordered" evidence="2">
    <location>
        <begin position="251"/>
        <end position="301"/>
    </location>
</feature>
<dbReference type="EMBL" id="JAJTJA010000004">
    <property type="protein sequence ID" value="KAH8700644.1"/>
    <property type="molecule type" value="Genomic_DNA"/>
</dbReference>
<evidence type="ECO:0000256" key="2">
    <source>
        <dbReference type="SAM" id="MobiDB-lite"/>
    </source>
</evidence>
<keyword evidence="5" id="KW-1185">Reference proteome</keyword>
<dbReference type="GO" id="GO:0005634">
    <property type="term" value="C:nucleus"/>
    <property type="evidence" value="ECO:0007669"/>
    <property type="project" value="TreeGrafter"/>
</dbReference>
<sequence>MLSDVYDSDDALNRSPVLKPAVINYGPVETIPPFQHKRSPSGEGKRDGSSSPDSSEGRSRKHHRIHKEIRPTLGDSVLIGILDPNRPDIARQAGENPLRSDSESDDDSRRRVKVSSQPNVTASEVASHALNIMPPQQPRPNTILPSINELVSHELHFSQNSFQRRPSERLISDQDSLAASRVGKYAISPSSMPAQEILPALQSPPHSAAGSPENSQILPSMNTVLRDLSSVAPSPFSVSAASPPIMPASVRQRQMSGPLPPPSLTPSQMPTPYSHSSPTSMKDMTGVSPAPHSQYAYRPPGLKSEMSNMSFLSESTPMAAPAGKSPINSYPTPTETKPTEEGSEVAVAGGNVYKCQYPGCTAAAFQTQYLLNSHANVHSQDRPHYCPVPGCPRGVSGKGFKRKNEMIRHGLVHDSPGYVCPFCTDQQHKYPRPDNLQRHVKAHHLDKDKDDPELRMVLAQRPKGSGRGRRRRGHT</sequence>
<dbReference type="AlphaFoldDB" id="A0AAD4KVB7"/>
<dbReference type="PANTHER" id="PTHR46179:SF19">
    <property type="entry name" value="C2H2 FINGER DOMAIN TRANSCRIPTION FACTOR (EUROFUNG)-RELATED"/>
    <property type="match status" value="1"/>
</dbReference>
<feature type="compositionally biased region" description="Basic residues" evidence="2">
    <location>
        <begin position="464"/>
        <end position="475"/>
    </location>
</feature>
<name>A0AAD4KVB7_9EURO</name>
<keyword evidence="1" id="KW-0862">Zinc</keyword>
<feature type="region of interest" description="Disordered" evidence="2">
    <location>
        <begin position="1"/>
        <end position="70"/>
    </location>
</feature>
<proteinExistence type="predicted"/>